<dbReference type="InterPro" id="IPR016186">
    <property type="entry name" value="C-type_lectin-like/link_sf"/>
</dbReference>
<feature type="chain" id="PRO_5041677204" description="C-type lectin domain-containing protein" evidence="9">
    <location>
        <begin position="20"/>
        <end position="431"/>
    </location>
</feature>
<evidence type="ECO:0000313" key="11">
    <source>
        <dbReference type="EMBL" id="KAK2826852.1"/>
    </source>
</evidence>
<evidence type="ECO:0000256" key="2">
    <source>
        <dbReference type="ARBA" id="ARBA00022692"/>
    </source>
</evidence>
<dbReference type="PROSITE" id="PS50041">
    <property type="entry name" value="C_TYPE_LECTIN_2"/>
    <property type="match status" value="1"/>
</dbReference>
<feature type="compositionally biased region" description="Polar residues" evidence="7">
    <location>
        <begin position="167"/>
        <end position="178"/>
    </location>
</feature>
<evidence type="ECO:0000256" key="1">
    <source>
        <dbReference type="ARBA" id="ARBA00004479"/>
    </source>
</evidence>
<evidence type="ECO:0000313" key="12">
    <source>
        <dbReference type="Proteomes" id="UP001187415"/>
    </source>
</evidence>
<accession>A0AA88S2F8</accession>
<reference evidence="11" key="1">
    <citation type="submission" date="2023-07" db="EMBL/GenBank/DDBJ databases">
        <title>Chromosome-level Genome Assembly of Striped Snakehead (Channa striata).</title>
        <authorList>
            <person name="Liu H."/>
        </authorList>
    </citation>
    <scope>NUCLEOTIDE SEQUENCE</scope>
    <source>
        <strain evidence="11">Gz</strain>
        <tissue evidence="11">Muscle</tissue>
    </source>
</reference>
<evidence type="ECO:0000256" key="5">
    <source>
        <dbReference type="ARBA" id="ARBA00022989"/>
    </source>
</evidence>
<feature type="compositionally biased region" description="Pro residues" evidence="7">
    <location>
        <begin position="181"/>
        <end position="190"/>
    </location>
</feature>
<comment type="subcellular location">
    <subcellularLocation>
        <location evidence="1">Membrane</location>
        <topology evidence="1">Single-pass type I membrane protein</topology>
    </subcellularLocation>
</comment>
<dbReference type="SUPFAM" id="SSF56436">
    <property type="entry name" value="C-type lectin-like"/>
    <property type="match status" value="1"/>
</dbReference>
<feature type="region of interest" description="Disordered" evidence="7">
    <location>
        <begin position="406"/>
        <end position="431"/>
    </location>
</feature>
<comment type="caution">
    <text evidence="11">The sequence shown here is derived from an EMBL/GenBank/DDBJ whole genome shotgun (WGS) entry which is preliminary data.</text>
</comment>
<keyword evidence="12" id="KW-1185">Reference proteome</keyword>
<keyword evidence="6 8" id="KW-0472">Membrane</keyword>
<sequence length="431" mass="46944">MASSWFGLWIIVLSTDLAADSTSPVSYTMQRSKVTFDKAVNNCLHGVLASLATEQDVSEVHKLVSNSVDLPSNFTIWVGLKKDKKVCINITQPLRGFKWIEDGNEKSQVQWVEEPKLTCTSVLCAALTGEFDGSTVTRWGLKPVSCKTNSWFICKHTNQTPKDKGTLNKSTTTKQESTAPGPMPTTPEPTKPATQNLEPLATQPVEIPTQPQPETDLKSTTGPELVKPQPGPSSVLTVGLDSCQHPVIPLSRSLSLDPSNSSRIQVECWSNYQLELHCGGHPAMWRLPDDSPANFTTICQLCEVGLQKDAYGNCVTINKCHGAPCRHTCLNTVDSLKCVCSDENGKPHKEDSEVCVDSVTAEDNGLLSGILIPVLVAVAVLVVLLVVVVVAVKCCLKRRSKKRAMKKAEKMAMKNKDSSDSFATANEKRAR</sequence>
<organism evidence="11 12">
    <name type="scientific">Channa striata</name>
    <name type="common">Snakehead murrel</name>
    <name type="synonym">Ophicephalus striatus</name>
    <dbReference type="NCBI Taxonomy" id="64152"/>
    <lineage>
        <taxon>Eukaryota</taxon>
        <taxon>Metazoa</taxon>
        <taxon>Chordata</taxon>
        <taxon>Craniata</taxon>
        <taxon>Vertebrata</taxon>
        <taxon>Euteleostomi</taxon>
        <taxon>Actinopterygii</taxon>
        <taxon>Neopterygii</taxon>
        <taxon>Teleostei</taxon>
        <taxon>Neoteleostei</taxon>
        <taxon>Acanthomorphata</taxon>
        <taxon>Anabantaria</taxon>
        <taxon>Anabantiformes</taxon>
        <taxon>Channoidei</taxon>
        <taxon>Channidae</taxon>
        <taxon>Channa</taxon>
    </lineage>
</organism>
<dbReference type="Gene3D" id="3.10.100.10">
    <property type="entry name" value="Mannose-Binding Protein A, subunit A"/>
    <property type="match status" value="1"/>
</dbReference>
<dbReference type="EMBL" id="JAUPFM010000016">
    <property type="protein sequence ID" value="KAK2826852.1"/>
    <property type="molecule type" value="Genomic_DNA"/>
</dbReference>
<evidence type="ECO:0000256" key="4">
    <source>
        <dbReference type="ARBA" id="ARBA00022734"/>
    </source>
</evidence>
<dbReference type="GO" id="GO:0030246">
    <property type="term" value="F:carbohydrate binding"/>
    <property type="evidence" value="ECO:0007669"/>
    <property type="project" value="UniProtKB-KW"/>
</dbReference>
<keyword evidence="4" id="KW-0430">Lectin</keyword>
<feature type="compositionally biased region" description="Basic and acidic residues" evidence="7">
    <location>
        <begin position="406"/>
        <end position="419"/>
    </location>
</feature>
<evidence type="ECO:0000256" key="8">
    <source>
        <dbReference type="SAM" id="Phobius"/>
    </source>
</evidence>
<gene>
    <name evidence="11" type="ORF">Q5P01_021066</name>
</gene>
<evidence type="ECO:0000256" key="7">
    <source>
        <dbReference type="SAM" id="MobiDB-lite"/>
    </source>
</evidence>
<dbReference type="Proteomes" id="UP001187415">
    <property type="component" value="Unassembled WGS sequence"/>
</dbReference>
<name>A0AA88S2F8_CHASR</name>
<dbReference type="InterPro" id="IPR001304">
    <property type="entry name" value="C-type_lectin-like"/>
</dbReference>
<dbReference type="PANTHER" id="PTHR14789:SF8">
    <property type="entry name" value="C-TYPE LECTIN DOMAIN FAMILY 14 MEMBER A PRECURSOR-RELATED"/>
    <property type="match status" value="1"/>
</dbReference>
<feature type="region of interest" description="Disordered" evidence="7">
    <location>
        <begin position="162"/>
        <end position="233"/>
    </location>
</feature>
<evidence type="ECO:0000256" key="3">
    <source>
        <dbReference type="ARBA" id="ARBA00022729"/>
    </source>
</evidence>
<evidence type="ECO:0000256" key="9">
    <source>
        <dbReference type="SAM" id="SignalP"/>
    </source>
</evidence>
<dbReference type="InterPro" id="IPR016187">
    <property type="entry name" value="CTDL_fold"/>
</dbReference>
<dbReference type="PANTHER" id="PTHR14789">
    <property type="entry name" value="CHONDROLECTIN VARIANT CHODLFDELTAE"/>
    <property type="match status" value="1"/>
</dbReference>
<feature type="transmembrane region" description="Helical" evidence="8">
    <location>
        <begin position="370"/>
        <end position="396"/>
    </location>
</feature>
<keyword evidence="5 8" id="KW-1133">Transmembrane helix</keyword>
<dbReference type="AlphaFoldDB" id="A0AA88S2F8"/>
<feature type="signal peptide" evidence="9">
    <location>
        <begin position="1"/>
        <end position="19"/>
    </location>
</feature>
<dbReference type="InterPro" id="IPR051505">
    <property type="entry name" value="C-type_lectin_domain"/>
</dbReference>
<keyword evidence="3 9" id="KW-0732">Signal</keyword>
<dbReference type="GO" id="GO:0016020">
    <property type="term" value="C:membrane"/>
    <property type="evidence" value="ECO:0007669"/>
    <property type="project" value="UniProtKB-SubCell"/>
</dbReference>
<feature type="domain" description="C-type lectin" evidence="10">
    <location>
        <begin position="27"/>
        <end position="155"/>
    </location>
</feature>
<keyword evidence="2 8" id="KW-0812">Transmembrane</keyword>
<evidence type="ECO:0000259" key="10">
    <source>
        <dbReference type="PROSITE" id="PS50041"/>
    </source>
</evidence>
<evidence type="ECO:0000256" key="6">
    <source>
        <dbReference type="ARBA" id="ARBA00023136"/>
    </source>
</evidence>
<protein>
    <recommendedName>
        <fullName evidence="10">C-type lectin domain-containing protein</fullName>
    </recommendedName>
</protein>
<proteinExistence type="predicted"/>